<feature type="region of interest" description="Disordered" evidence="1">
    <location>
        <begin position="150"/>
        <end position="206"/>
    </location>
</feature>
<evidence type="ECO:0000256" key="1">
    <source>
        <dbReference type="SAM" id="MobiDB-lite"/>
    </source>
</evidence>
<dbReference type="Proteomes" id="UP000198802">
    <property type="component" value="Unassembled WGS sequence"/>
</dbReference>
<dbReference type="Pfam" id="PF26526">
    <property type="entry name" value="DUF8175"/>
    <property type="match status" value="2"/>
</dbReference>
<feature type="compositionally biased region" description="Basic and acidic residues" evidence="1">
    <location>
        <begin position="154"/>
        <end position="164"/>
    </location>
</feature>
<feature type="domain" description="DUF8175" evidence="2">
    <location>
        <begin position="89"/>
        <end position="159"/>
    </location>
</feature>
<proteinExistence type="predicted"/>
<organism evidence="3 4">
    <name type="scientific">Parafrankia irregularis</name>
    <dbReference type="NCBI Taxonomy" id="795642"/>
    <lineage>
        <taxon>Bacteria</taxon>
        <taxon>Bacillati</taxon>
        <taxon>Actinomycetota</taxon>
        <taxon>Actinomycetes</taxon>
        <taxon>Frankiales</taxon>
        <taxon>Frankiaceae</taxon>
        <taxon>Parafrankia</taxon>
    </lineage>
</organism>
<dbReference type="EMBL" id="FAOZ01000019">
    <property type="protein sequence ID" value="CUU58482.1"/>
    <property type="molecule type" value="Genomic_DNA"/>
</dbReference>
<feature type="domain" description="DUF8175" evidence="2">
    <location>
        <begin position="193"/>
        <end position="285"/>
    </location>
</feature>
<dbReference type="AlphaFoldDB" id="A0A0S4QTX1"/>
<name>A0A0S4QTX1_9ACTN</name>
<sequence length="299" mass="31714">MTLLLLTAEAGTVFGVTVWVLLRIWARTRDISLADVDFYDPLAETGHPLAGTGQECGTGMIPAAITTTFSEPAGSRRPGSTDTAADGSGQLGRIRLPRSPSAGPWVMDENGVAGFARSPLGAVIGAVNIAFQVIGMDGVITTCRRIATQQQGADLRECSADEPRSGSGHWPAAESGSGPDPRRRGNQVNGSDGKEDHGSTGRAVGNLTRRTYEQIEITGWKLESYSSGNATVRYVLTRFGGGDDVVSVTMRVEVNWADGDWRVVAPPTGEWFDAFSADGDMSGFILFPAHVTSLSSPRR</sequence>
<gene>
    <name evidence="3" type="ORF">Ga0074812_119116</name>
</gene>
<dbReference type="InterPro" id="IPR058488">
    <property type="entry name" value="DUF8175"/>
</dbReference>
<protein>
    <recommendedName>
        <fullName evidence="2">DUF8175 domain-containing protein</fullName>
    </recommendedName>
</protein>
<accession>A0A0S4QTX1</accession>
<evidence type="ECO:0000259" key="2">
    <source>
        <dbReference type="Pfam" id="PF26526"/>
    </source>
</evidence>
<keyword evidence="4" id="KW-1185">Reference proteome</keyword>
<feature type="region of interest" description="Disordered" evidence="1">
    <location>
        <begin position="70"/>
        <end position="102"/>
    </location>
</feature>
<reference evidence="4" key="1">
    <citation type="submission" date="2015-11" db="EMBL/GenBank/DDBJ databases">
        <authorList>
            <person name="Varghese N."/>
        </authorList>
    </citation>
    <scope>NUCLEOTIDE SEQUENCE [LARGE SCALE GENOMIC DNA]</scope>
    <source>
        <strain evidence="4">DSM 45899</strain>
    </source>
</reference>
<evidence type="ECO:0000313" key="4">
    <source>
        <dbReference type="Proteomes" id="UP000198802"/>
    </source>
</evidence>
<evidence type="ECO:0000313" key="3">
    <source>
        <dbReference type="EMBL" id="CUU58482.1"/>
    </source>
</evidence>